<dbReference type="InterPro" id="IPR000866">
    <property type="entry name" value="AhpC/TSA"/>
</dbReference>
<evidence type="ECO:0000313" key="8">
    <source>
        <dbReference type="Proteomes" id="UP000520814"/>
    </source>
</evidence>
<name>A0A7W9W753_ARMRO</name>
<dbReference type="InterPro" id="IPR050553">
    <property type="entry name" value="Thioredoxin_ResA/DsbE_sf"/>
</dbReference>
<accession>A0A7W9W753</accession>
<keyword evidence="5" id="KW-0676">Redox-active center</keyword>
<evidence type="ECO:0000259" key="6">
    <source>
        <dbReference type="PROSITE" id="PS51352"/>
    </source>
</evidence>
<dbReference type="GO" id="GO:0016209">
    <property type="term" value="F:antioxidant activity"/>
    <property type="evidence" value="ECO:0007669"/>
    <property type="project" value="InterPro"/>
</dbReference>
<reference evidence="7 8" key="1">
    <citation type="submission" date="2020-08" db="EMBL/GenBank/DDBJ databases">
        <title>Genomic Encyclopedia of Type Strains, Phase IV (KMG-IV): sequencing the most valuable type-strain genomes for metagenomic binning, comparative biology and taxonomic classification.</title>
        <authorList>
            <person name="Goeker M."/>
        </authorList>
    </citation>
    <scope>NUCLEOTIDE SEQUENCE [LARGE SCALE GENOMIC DNA]</scope>
    <source>
        <strain evidence="7 8">DSM 23562</strain>
    </source>
</reference>
<comment type="subcellular location">
    <subcellularLocation>
        <location evidence="1">Cell envelope</location>
    </subcellularLocation>
</comment>
<dbReference type="GO" id="GO:0016491">
    <property type="term" value="F:oxidoreductase activity"/>
    <property type="evidence" value="ECO:0007669"/>
    <property type="project" value="InterPro"/>
</dbReference>
<dbReference type="CDD" id="cd02966">
    <property type="entry name" value="TlpA_like_family"/>
    <property type="match status" value="1"/>
</dbReference>
<feature type="domain" description="Thioredoxin" evidence="6">
    <location>
        <begin position="248"/>
        <end position="396"/>
    </location>
</feature>
<evidence type="ECO:0000256" key="3">
    <source>
        <dbReference type="ARBA" id="ARBA00022968"/>
    </source>
</evidence>
<evidence type="ECO:0000313" key="7">
    <source>
        <dbReference type="EMBL" id="MBB6051288.1"/>
    </source>
</evidence>
<dbReference type="PROSITE" id="PS00194">
    <property type="entry name" value="THIOREDOXIN_1"/>
    <property type="match status" value="1"/>
</dbReference>
<dbReference type="Gene3D" id="3.40.30.10">
    <property type="entry name" value="Glutaredoxin"/>
    <property type="match status" value="1"/>
</dbReference>
<evidence type="ECO:0000256" key="2">
    <source>
        <dbReference type="ARBA" id="ARBA00022748"/>
    </source>
</evidence>
<dbReference type="InterPro" id="IPR013766">
    <property type="entry name" value="Thioredoxin_domain"/>
</dbReference>
<keyword evidence="8" id="KW-1185">Reference proteome</keyword>
<evidence type="ECO:0000256" key="5">
    <source>
        <dbReference type="ARBA" id="ARBA00023284"/>
    </source>
</evidence>
<evidence type="ECO:0000256" key="4">
    <source>
        <dbReference type="ARBA" id="ARBA00023157"/>
    </source>
</evidence>
<protein>
    <submittedName>
        <fullName evidence="7">Peroxiredoxin/outer membrane lipoprotein-sorting protein</fullName>
    </submittedName>
</protein>
<dbReference type="Proteomes" id="UP000520814">
    <property type="component" value="Unassembled WGS sequence"/>
</dbReference>
<keyword evidence="4" id="KW-1015">Disulfide bond</keyword>
<dbReference type="RefSeq" id="WP_184197952.1">
    <property type="nucleotide sequence ID" value="NZ_JACHGW010000003.1"/>
</dbReference>
<keyword evidence="2" id="KW-0201">Cytochrome c-type biogenesis</keyword>
<dbReference type="SUPFAM" id="SSF52833">
    <property type="entry name" value="Thioredoxin-like"/>
    <property type="match status" value="1"/>
</dbReference>
<dbReference type="EMBL" id="JACHGW010000003">
    <property type="protein sequence ID" value="MBB6051288.1"/>
    <property type="molecule type" value="Genomic_DNA"/>
</dbReference>
<dbReference type="InterPro" id="IPR017937">
    <property type="entry name" value="Thioredoxin_CS"/>
</dbReference>
<dbReference type="PROSITE" id="PS51352">
    <property type="entry name" value="THIOREDOXIN_2"/>
    <property type="match status" value="1"/>
</dbReference>
<dbReference type="GO" id="GO:0017004">
    <property type="term" value="P:cytochrome complex assembly"/>
    <property type="evidence" value="ECO:0007669"/>
    <property type="project" value="UniProtKB-KW"/>
</dbReference>
<sequence>MFLPALVYLIQDTIDPRAEALLESNAKAIAALKSFKAEGDIVTQSGTNTRHTVSQVLAGRPSFLRYELWTVDDAGKKSEQPISLLLSDGKQYVRQSGKTYTTLTANPATMSLGAEPWDGFFSEKRTFQTVFAGYKQQKTLAALALGEPEVVEGEKCSVVSYRYTMSLGTNTIKYEGKLYFGQDSLARRKVQTIQVGEGPKSTSTATIRNLQKNAPLPEPTAFAYVPGPGIEPFKAPTPKPAAPRPPLLAVGTPAPDFTVMTLDGKPVKLSDFRGKVVVMDFWATWCGPCMVTMPHIEKTWQKLKGRNDITVLGVCVWDTKEKYDEWVPKNQDKFTFPLVFDTAARDTANSIAKKLYSVSGIPTTYIIDKEGKIAASFVGSRDIPAGVEPALAKLGIPLAP</sequence>
<keyword evidence="7" id="KW-0449">Lipoprotein</keyword>
<keyword evidence="3" id="KW-0735">Signal-anchor</keyword>
<dbReference type="AlphaFoldDB" id="A0A7W9W753"/>
<proteinExistence type="predicted"/>
<keyword evidence="3" id="KW-0812">Transmembrane</keyword>
<gene>
    <name evidence="7" type="ORF">HNQ39_003098</name>
</gene>
<evidence type="ECO:0000256" key="1">
    <source>
        <dbReference type="ARBA" id="ARBA00004196"/>
    </source>
</evidence>
<dbReference type="Pfam" id="PF00578">
    <property type="entry name" value="AhpC-TSA"/>
    <property type="match status" value="1"/>
</dbReference>
<comment type="caution">
    <text evidence="7">The sequence shown here is derived from an EMBL/GenBank/DDBJ whole genome shotgun (WGS) entry which is preliminary data.</text>
</comment>
<dbReference type="PANTHER" id="PTHR42852">
    <property type="entry name" value="THIOL:DISULFIDE INTERCHANGE PROTEIN DSBE"/>
    <property type="match status" value="1"/>
</dbReference>
<dbReference type="GO" id="GO:0030313">
    <property type="term" value="C:cell envelope"/>
    <property type="evidence" value="ECO:0007669"/>
    <property type="project" value="UniProtKB-SubCell"/>
</dbReference>
<dbReference type="PANTHER" id="PTHR42852:SF6">
    <property type="entry name" value="THIOL:DISULFIDE INTERCHANGE PROTEIN DSBE"/>
    <property type="match status" value="1"/>
</dbReference>
<dbReference type="InterPro" id="IPR036249">
    <property type="entry name" value="Thioredoxin-like_sf"/>
</dbReference>
<organism evidence="7 8">
    <name type="scientific">Armatimonas rosea</name>
    <dbReference type="NCBI Taxonomy" id="685828"/>
    <lineage>
        <taxon>Bacteria</taxon>
        <taxon>Bacillati</taxon>
        <taxon>Armatimonadota</taxon>
        <taxon>Armatimonadia</taxon>
        <taxon>Armatimonadales</taxon>
        <taxon>Armatimonadaceae</taxon>
        <taxon>Armatimonas</taxon>
    </lineage>
</organism>